<gene>
    <name evidence="1" type="ORF">DSM107003_00580</name>
</gene>
<accession>A0A3S1IMD2</accession>
<protein>
    <submittedName>
        <fullName evidence="1">Uncharacterized protein</fullName>
    </submittedName>
</protein>
<reference evidence="1 2" key="1">
    <citation type="journal article" date="2019" name="Genome Biol. Evol.">
        <title>Day and night: Metabolic profiles and evolutionary relationships of six axenic non-marine cyanobacteria.</title>
        <authorList>
            <person name="Will S.E."/>
            <person name="Henke P."/>
            <person name="Boedeker C."/>
            <person name="Huang S."/>
            <person name="Brinkmann H."/>
            <person name="Rohde M."/>
            <person name="Jarek M."/>
            <person name="Friedl T."/>
            <person name="Seufert S."/>
            <person name="Schumacher M."/>
            <person name="Overmann J."/>
            <person name="Neumann-Schaal M."/>
            <person name="Petersen J."/>
        </authorList>
    </citation>
    <scope>NUCLEOTIDE SEQUENCE [LARGE SCALE GENOMIC DNA]</scope>
    <source>
        <strain evidence="1 2">SAG 1403-4b</strain>
    </source>
</reference>
<comment type="caution">
    <text evidence="1">The sequence shown here is derived from an EMBL/GenBank/DDBJ whole genome shotgun (WGS) entry which is preliminary data.</text>
</comment>
<dbReference type="EMBL" id="RSCM01000001">
    <property type="protein sequence ID" value="RUS99474.1"/>
    <property type="molecule type" value="Genomic_DNA"/>
</dbReference>
<dbReference type="RefSeq" id="WP_127051681.1">
    <property type="nucleotide sequence ID" value="NZ_RSCM01000001.1"/>
</dbReference>
<sequence length="71" mass="7824">MARIIIADLHPLDSEVFLNELTSLDSQSVFGGQDNYRPQIVEVGVKALEFILVIAAIDAISFLTTSFINKD</sequence>
<dbReference type="Proteomes" id="UP000276103">
    <property type="component" value="Unassembled WGS sequence"/>
</dbReference>
<organism evidence="1 2">
    <name type="scientific">Trichormus variabilis SAG 1403-4b</name>
    <dbReference type="NCBI Taxonomy" id="447716"/>
    <lineage>
        <taxon>Bacteria</taxon>
        <taxon>Bacillati</taxon>
        <taxon>Cyanobacteriota</taxon>
        <taxon>Cyanophyceae</taxon>
        <taxon>Nostocales</taxon>
        <taxon>Nostocaceae</taxon>
        <taxon>Trichormus</taxon>
    </lineage>
</organism>
<evidence type="ECO:0000313" key="2">
    <source>
        <dbReference type="Proteomes" id="UP000276103"/>
    </source>
</evidence>
<name>A0A3S1IMD2_ANAVA</name>
<evidence type="ECO:0000313" key="1">
    <source>
        <dbReference type="EMBL" id="RUS99474.1"/>
    </source>
</evidence>
<keyword evidence="2" id="KW-1185">Reference proteome</keyword>
<dbReference type="OrthoDB" id="517192at2"/>
<proteinExistence type="predicted"/>
<dbReference type="AlphaFoldDB" id="A0A3S1IMD2"/>